<organism evidence="2">
    <name type="scientific">candidate division CPR3 bacterium</name>
    <dbReference type="NCBI Taxonomy" id="2268181"/>
    <lineage>
        <taxon>Bacteria</taxon>
        <taxon>Bacteria division CPR3</taxon>
    </lineage>
</organism>
<dbReference type="AlphaFoldDB" id="A0A7C4LZQ2"/>
<evidence type="ECO:0000313" key="2">
    <source>
        <dbReference type="EMBL" id="HGT70917.1"/>
    </source>
</evidence>
<gene>
    <name evidence="2" type="ORF">ENT43_01515</name>
</gene>
<accession>A0A7C4LZQ2</accession>
<reference evidence="2" key="1">
    <citation type="journal article" date="2020" name="mSystems">
        <title>Genome- and Community-Level Interaction Insights into Carbon Utilization and Element Cycling Functions of Hydrothermarchaeota in Hydrothermal Sediment.</title>
        <authorList>
            <person name="Zhou Z."/>
            <person name="Liu Y."/>
            <person name="Xu W."/>
            <person name="Pan J."/>
            <person name="Luo Z.H."/>
            <person name="Li M."/>
        </authorList>
    </citation>
    <scope>NUCLEOTIDE SEQUENCE [LARGE SCALE GENOMIC DNA]</scope>
    <source>
        <strain evidence="2">SpSt-579</strain>
    </source>
</reference>
<sequence length="299" mass="34757">MKKTILLLMFFCFSFSSSVRSEWFCPVLGESSIKQNSKTGFKYRFSEINAEVFLQGSWEKTKGYSSFAKVTFYDKLGKKLFEYDSNSRSHDDMKFFLTLDGYPSFCIGTYDKFRDNDKPLLVIMTAGPSVKELFDDLGWSKKERGFFFSTKSKEVNFYLQILKWFPDGEYWEVVYRVFTPPMNYDQKDASEKAMNQAISSLEKNIGIVRSAFLYASKGDVKNTKQYFGNKLSSKSQSKILKDNKNYLAKIARGETSFEYFGWGSNGTIYFEHCYQENCNTESVFLESGKINEASFYDEY</sequence>
<proteinExistence type="predicted"/>
<name>A0A7C4LZQ2_UNCC3</name>
<comment type="caution">
    <text evidence="2">The sequence shown here is derived from an EMBL/GenBank/DDBJ whole genome shotgun (WGS) entry which is preliminary data.</text>
</comment>
<feature type="chain" id="PRO_5027694774" evidence="1">
    <location>
        <begin position="22"/>
        <end position="299"/>
    </location>
</feature>
<evidence type="ECO:0000256" key="1">
    <source>
        <dbReference type="SAM" id="SignalP"/>
    </source>
</evidence>
<dbReference type="EMBL" id="DSYQ01000005">
    <property type="protein sequence ID" value="HGT70917.1"/>
    <property type="molecule type" value="Genomic_DNA"/>
</dbReference>
<protein>
    <submittedName>
        <fullName evidence="2">Uncharacterized protein</fullName>
    </submittedName>
</protein>
<feature type="signal peptide" evidence="1">
    <location>
        <begin position="1"/>
        <end position="21"/>
    </location>
</feature>
<keyword evidence="1" id="KW-0732">Signal</keyword>